<organism evidence="15 18">
    <name type="scientific">Trichobilharzia regenti</name>
    <name type="common">Nasal bird schistosome</name>
    <dbReference type="NCBI Taxonomy" id="157069"/>
    <lineage>
        <taxon>Eukaryota</taxon>
        <taxon>Metazoa</taxon>
        <taxon>Spiralia</taxon>
        <taxon>Lophotrochozoa</taxon>
        <taxon>Platyhelminthes</taxon>
        <taxon>Trematoda</taxon>
        <taxon>Digenea</taxon>
        <taxon>Strigeidida</taxon>
        <taxon>Schistosomatoidea</taxon>
        <taxon>Schistosomatidae</taxon>
        <taxon>Trichobilharzia</taxon>
    </lineage>
</organism>
<keyword evidence="8" id="KW-1133">Transmembrane helix</keyword>
<evidence type="ECO:0000256" key="12">
    <source>
        <dbReference type="RuleBase" id="RU003832"/>
    </source>
</evidence>
<accession>A0AA85JHV9</accession>
<evidence type="ECO:0000256" key="10">
    <source>
        <dbReference type="ARBA" id="ARBA00023136"/>
    </source>
</evidence>
<evidence type="ECO:0000313" key="16">
    <source>
        <dbReference type="WBParaSite" id="TREG1_33120.1"/>
    </source>
</evidence>
<evidence type="ECO:0000259" key="13">
    <source>
        <dbReference type="Pfam" id="PF00852"/>
    </source>
</evidence>
<evidence type="ECO:0000259" key="14">
    <source>
        <dbReference type="Pfam" id="PF17039"/>
    </source>
</evidence>
<comment type="similarity">
    <text evidence="3 12">Belongs to the glycosyltransferase 10 family.</text>
</comment>
<sequence length="423" mass="50134">MIAQMKRRRVVLTLMITVTTFWSLSYIIERNLLRSVQIDSAVPITNIKSLPSKLSPLPIHSNHTTKTKWSYVSSGMGKHENKLTLDFDEKYLENLYDYQREGKSVMKKKIIMHYGQYPINTISNYTSCYACECELSYDRARWREADIIILTDENYPRGERPPNQLWFIFIHEPPHKVKLSNDLGDRVNYTITYRRDSSVFLPYHNYKPFDPSHSWETRYPLPSRNYAIGKTKMAAWFVTNCDARSQRKEYAEELSKHFEIDIYGKCGTKQCPRTIESECYKLLEKDYKFYLSFENSLCPDYVTEKIFRNAYSHNIVPIVMGASIEEYKRVSPPHSFIHVDEFESPAKLAEYLKYLDHNDTAYNEYFAWREHGVIDDWMPRPECLLCLFAHVRNHLEQHSIPNVSRWWNDACFGRKLRWNPDGI</sequence>
<dbReference type="InterPro" id="IPR001503">
    <property type="entry name" value="Glyco_trans_10"/>
</dbReference>
<dbReference type="GO" id="GO:0000139">
    <property type="term" value="C:Golgi membrane"/>
    <property type="evidence" value="ECO:0007669"/>
    <property type="project" value="UniProtKB-SubCell"/>
</dbReference>
<reference evidence="15" key="1">
    <citation type="submission" date="2022-06" db="EMBL/GenBank/DDBJ databases">
        <authorList>
            <person name="Berger JAMES D."/>
            <person name="Berger JAMES D."/>
        </authorList>
    </citation>
    <scope>NUCLEOTIDE SEQUENCE [LARGE SCALE GENOMIC DNA]</scope>
</reference>
<dbReference type="WBParaSite" id="TREG1_33120.1">
    <property type="protein sequence ID" value="TREG1_33120.1"/>
    <property type="gene ID" value="TREG1_33120"/>
</dbReference>
<keyword evidence="5 12" id="KW-0808">Transferase</keyword>
<dbReference type="Proteomes" id="UP000050795">
    <property type="component" value="Unassembled WGS sequence"/>
</dbReference>
<dbReference type="Pfam" id="PF00852">
    <property type="entry name" value="Glyco_transf_10"/>
    <property type="match status" value="1"/>
</dbReference>
<dbReference type="SUPFAM" id="SSF53756">
    <property type="entry name" value="UDP-Glycosyltransferase/glycogen phosphorylase"/>
    <property type="match status" value="1"/>
</dbReference>
<evidence type="ECO:0000256" key="3">
    <source>
        <dbReference type="ARBA" id="ARBA00008919"/>
    </source>
</evidence>
<dbReference type="GO" id="GO:0032580">
    <property type="term" value="C:Golgi cisterna membrane"/>
    <property type="evidence" value="ECO:0007669"/>
    <property type="project" value="UniProtKB-SubCell"/>
</dbReference>
<dbReference type="InterPro" id="IPR031481">
    <property type="entry name" value="Glyco_tran_10_N"/>
</dbReference>
<dbReference type="GO" id="GO:0008417">
    <property type="term" value="F:fucosyltransferase activity"/>
    <property type="evidence" value="ECO:0007669"/>
    <property type="project" value="InterPro"/>
</dbReference>
<proteinExistence type="inferred from homology"/>
<dbReference type="FunFam" id="3.40.50.11660:FF:000004">
    <property type="entry name" value="Glycoprotein 3-alpha-L-fucosyltransferase A"/>
    <property type="match status" value="1"/>
</dbReference>
<keyword evidence="4 12" id="KW-0328">Glycosyltransferase</keyword>
<keyword evidence="9 12" id="KW-0333">Golgi apparatus</keyword>
<evidence type="ECO:0000313" key="15">
    <source>
        <dbReference type="Proteomes" id="UP000050795"/>
    </source>
</evidence>
<feature type="domain" description="Fucosyltransferase C-terminal" evidence="13">
    <location>
        <begin position="229"/>
        <end position="406"/>
    </location>
</feature>
<feature type="domain" description="Fucosyltransferase N-terminal" evidence="14">
    <location>
        <begin position="108"/>
        <end position="203"/>
    </location>
</feature>
<dbReference type="PANTHER" id="PTHR48438:SF1">
    <property type="entry name" value="ALPHA-(1,3)-FUCOSYLTRANSFERASE C-RELATED"/>
    <property type="match status" value="1"/>
</dbReference>
<comment type="pathway">
    <text evidence="2">Protein modification; protein glycosylation.</text>
</comment>
<keyword evidence="6 12" id="KW-0812">Transmembrane</keyword>
<dbReference type="WBParaSite" id="TREG1_33120.2">
    <property type="protein sequence ID" value="TREG1_33120.2"/>
    <property type="gene ID" value="TREG1_33120"/>
</dbReference>
<keyword evidence="10" id="KW-0472">Membrane</keyword>
<evidence type="ECO:0000313" key="17">
    <source>
        <dbReference type="WBParaSite" id="TREG1_33120.2"/>
    </source>
</evidence>
<dbReference type="Pfam" id="PF17039">
    <property type="entry name" value="Glyco_tran_10_N"/>
    <property type="match status" value="1"/>
</dbReference>
<keyword evidence="7" id="KW-0735">Signal-anchor</keyword>
<dbReference type="AlphaFoldDB" id="A0AA85JHV9"/>
<keyword evidence="15" id="KW-1185">Reference proteome</keyword>
<comment type="subcellular location">
    <subcellularLocation>
        <location evidence="1">Golgi apparatus membrane</location>
        <topology evidence="1">Single-pass type II membrane protein</topology>
    </subcellularLocation>
    <subcellularLocation>
        <location evidence="12">Golgi apparatus</location>
        <location evidence="12">Golgi stack membrane</location>
        <topology evidence="12">Single-pass type II membrane protein</topology>
    </subcellularLocation>
</comment>
<evidence type="ECO:0000256" key="7">
    <source>
        <dbReference type="ARBA" id="ARBA00022968"/>
    </source>
</evidence>
<evidence type="ECO:0000313" key="18">
    <source>
        <dbReference type="WBParaSite" id="TREG1_33120.3"/>
    </source>
</evidence>
<dbReference type="EC" id="2.4.1.-" evidence="12"/>
<evidence type="ECO:0000256" key="8">
    <source>
        <dbReference type="ARBA" id="ARBA00022989"/>
    </source>
</evidence>
<evidence type="ECO:0000256" key="5">
    <source>
        <dbReference type="ARBA" id="ARBA00022679"/>
    </source>
</evidence>
<evidence type="ECO:0000256" key="11">
    <source>
        <dbReference type="ARBA" id="ARBA00023180"/>
    </source>
</evidence>
<dbReference type="PANTHER" id="PTHR48438">
    <property type="entry name" value="ALPHA-(1,3)-FUCOSYLTRANSFERASE C-RELATED"/>
    <property type="match status" value="1"/>
</dbReference>
<dbReference type="Gene3D" id="3.40.50.11660">
    <property type="entry name" value="Glycosyl transferase family 10, C-terminal domain"/>
    <property type="match status" value="1"/>
</dbReference>
<dbReference type="WBParaSite" id="TREG1_33120.3">
    <property type="protein sequence ID" value="TREG1_33120.3"/>
    <property type="gene ID" value="TREG1_33120"/>
</dbReference>
<reference evidence="16 17" key="2">
    <citation type="submission" date="2023-11" db="UniProtKB">
        <authorList>
            <consortium name="WormBaseParasite"/>
        </authorList>
    </citation>
    <scope>IDENTIFICATION</scope>
</reference>
<dbReference type="InterPro" id="IPR055270">
    <property type="entry name" value="Glyco_tran_10_C"/>
</dbReference>
<protein>
    <recommendedName>
        <fullName evidence="12">Fucosyltransferase</fullName>
        <ecNumber evidence="12">2.4.1.-</ecNumber>
    </recommendedName>
</protein>
<evidence type="ECO:0000256" key="4">
    <source>
        <dbReference type="ARBA" id="ARBA00022676"/>
    </source>
</evidence>
<name>A0AA85JHV9_TRIRE</name>
<dbReference type="InterPro" id="IPR038577">
    <property type="entry name" value="GT10-like_C_sf"/>
</dbReference>
<evidence type="ECO:0000256" key="2">
    <source>
        <dbReference type="ARBA" id="ARBA00004922"/>
    </source>
</evidence>
<evidence type="ECO:0000256" key="6">
    <source>
        <dbReference type="ARBA" id="ARBA00022692"/>
    </source>
</evidence>
<keyword evidence="11" id="KW-0325">Glycoprotein</keyword>
<evidence type="ECO:0000256" key="1">
    <source>
        <dbReference type="ARBA" id="ARBA00004323"/>
    </source>
</evidence>
<evidence type="ECO:0000256" key="9">
    <source>
        <dbReference type="ARBA" id="ARBA00023034"/>
    </source>
</evidence>